<protein>
    <submittedName>
        <fullName evidence="2">Uncharacterized protein</fullName>
    </submittedName>
</protein>
<comment type="caution">
    <text evidence="2">The sequence shown here is derived from an EMBL/GenBank/DDBJ whole genome shotgun (WGS) entry which is preliminary data.</text>
</comment>
<dbReference type="AlphaFoldDB" id="A0A8J4CEY8"/>
<keyword evidence="3" id="KW-1185">Reference proteome</keyword>
<name>A0A8J4CEY8_9CHLO</name>
<organism evidence="2 3">
    <name type="scientific">Volvox reticuliferus</name>
    <dbReference type="NCBI Taxonomy" id="1737510"/>
    <lineage>
        <taxon>Eukaryota</taxon>
        <taxon>Viridiplantae</taxon>
        <taxon>Chlorophyta</taxon>
        <taxon>core chlorophytes</taxon>
        <taxon>Chlorophyceae</taxon>
        <taxon>CS clade</taxon>
        <taxon>Chlamydomonadales</taxon>
        <taxon>Volvocaceae</taxon>
        <taxon>Volvox</taxon>
    </lineage>
</organism>
<proteinExistence type="predicted"/>
<sequence>SYHAQTGISAGGASPVPEKLPPSGGTHATVPPAPQPDAAAQPSRYGLGLPVTAAVAAGEVETACPDAALLRALPAASEVLSDPVCRRSWIHSIGGVGGSILLSDAPSEVSAHATD</sequence>
<feature type="region of interest" description="Disordered" evidence="1">
    <location>
        <begin position="1"/>
        <end position="44"/>
    </location>
</feature>
<accession>A0A8J4CEY8</accession>
<dbReference type="EMBL" id="BNCP01000022">
    <property type="protein sequence ID" value="GIL81653.1"/>
    <property type="molecule type" value="Genomic_DNA"/>
</dbReference>
<evidence type="ECO:0000256" key="1">
    <source>
        <dbReference type="SAM" id="MobiDB-lite"/>
    </source>
</evidence>
<gene>
    <name evidence="2" type="ORF">Vretifemale_10663</name>
</gene>
<evidence type="ECO:0000313" key="2">
    <source>
        <dbReference type="EMBL" id="GIL81653.1"/>
    </source>
</evidence>
<feature type="non-terminal residue" evidence="2">
    <location>
        <position position="1"/>
    </location>
</feature>
<reference evidence="2" key="1">
    <citation type="journal article" date="2021" name="Proc. Natl. Acad. Sci. U.S.A.">
        <title>Three genomes in the algal genus Volvox reveal the fate of a haploid sex-determining region after a transition to homothallism.</title>
        <authorList>
            <person name="Yamamoto K."/>
            <person name="Hamaji T."/>
            <person name="Kawai-Toyooka H."/>
            <person name="Matsuzaki R."/>
            <person name="Takahashi F."/>
            <person name="Nishimura Y."/>
            <person name="Kawachi M."/>
            <person name="Noguchi H."/>
            <person name="Minakuchi Y."/>
            <person name="Umen J.G."/>
            <person name="Toyoda A."/>
            <person name="Nozaki H."/>
        </authorList>
    </citation>
    <scope>NUCLEOTIDE SEQUENCE</scope>
    <source>
        <strain evidence="2">NIES-3786</strain>
    </source>
</reference>
<dbReference type="Proteomes" id="UP000747110">
    <property type="component" value="Unassembled WGS sequence"/>
</dbReference>
<evidence type="ECO:0000313" key="3">
    <source>
        <dbReference type="Proteomes" id="UP000747110"/>
    </source>
</evidence>
<feature type="non-terminal residue" evidence="2">
    <location>
        <position position="115"/>
    </location>
</feature>